<reference evidence="1" key="1">
    <citation type="submission" date="2021-02" db="EMBL/GenBank/DDBJ databases">
        <authorList>
            <person name="Nowell W R."/>
        </authorList>
    </citation>
    <scope>NUCLEOTIDE SEQUENCE</scope>
</reference>
<protein>
    <submittedName>
        <fullName evidence="1">Uncharacterized protein</fullName>
    </submittedName>
</protein>
<dbReference type="PANTHER" id="PTHR47020:SF1">
    <property type="entry name" value="HILLARIN"/>
    <property type="match status" value="1"/>
</dbReference>
<feature type="non-terminal residue" evidence="1">
    <location>
        <position position="91"/>
    </location>
</feature>
<evidence type="ECO:0000313" key="1">
    <source>
        <dbReference type="EMBL" id="CAF5224954.1"/>
    </source>
</evidence>
<dbReference type="InterPro" id="IPR053041">
    <property type="entry name" value="Transglut-like_Superfamily_Mod"/>
</dbReference>
<sequence length="91" mass="10434">YQDPSVFEHVDQQAIAVAESEQTSYTELVDQLTYGLLTDLEKSRAIFRWITVKDLNAIDFQNNLAADTPMGLLRGIKYGTETYHTLFMRLC</sequence>
<dbReference type="EMBL" id="CAJOBI010358124">
    <property type="protein sequence ID" value="CAF5224954.1"/>
    <property type="molecule type" value="Genomic_DNA"/>
</dbReference>
<evidence type="ECO:0000313" key="2">
    <source>
        <dbReference type="Proteomes" id="UP000676336"/>
    </source>
</evidence>
<feature type="non-terminal residue" evidence="1">
    <location>
        <position position="1"/>
    </location>
</feature>
<dbReference type="PANTHER" id="PTHR47020">
    <property type="entry name" value="HILLARIN"/>
    <property type="match status" value="1"/>
</dbReference>
<comment type="caution">
    <text evidence="1">The sequence shown here is derived from an EMBL/GenBank/DDBJ whole genome shotgun (WGS) entry which is preliminary data.</text>
</comment>
<dbReference type="AlphaFoldDB" id="A0A8S3K8D8"/>
<organism evidence="1 2">
    <name type="scientific">Rotaria magnacalcarata</name>
    <dbReference type="NCBI Taxonomy" id="392030"/>
    <lineage>
        <taxon>Eukaryota</taxon>
        <taxon>Metazoa</taxon>
        <taxon>Spiralia</taxon>
        <taxon>Gnathifera</taxon>
        <taxon>Rotifera</taxon>
        <taxon>Eurotatoria</taxon>
        <taxon>Bdelloidea</taxon>
        <taxon>Philodinida</taxon>
        <taxon>Philodinidae</taxon>
        <taxon>Rotaria</taxon>
    </lineage>
</organism>
<proteinExistence type="predicted"/>
<name>A0A8S3K8D8_9BILA</name>
<dbReference type="Proteomes" id="UP000676336">
    <property type="component" value="Unassembled WGS sequence"/>
</dbReference>
<accession>A0A8S3K8D8</accession>
<gene>
    <name evidence="1" type="ORF">SMN809_LOCUS84058</name>
</gene>